<dbReference type="Proteomes" id="UP000050816">
    <property type="component" value="Unassembled WGS sequence"/>
</dbReference>
<proteinExistence type="predicted"/>
<dbReference type="InterPro" id="IPR036397">
    <property type="entry name" value="RNaseH_sf"/>
</dbReference>
<comment type="caution">
    <text evidence="2">The sequence shown here is derived from an EMBL/GenBank/DDBJ whole genome shotgun (WGS) entry which is preliminary data.</text>
</comment>
<dbReference type="PATRIC" id="fig|1423760.3.peg.896"/>
<dbReference type="SUPFAM" id="SSF53098">
    <property type="entry name" value="Ribonuclease H-like"/>
    <property type="match status" value="1"/>
</dbReference>
<protein>
    <recommendedName>
        <fullName evidence="4">Exonuclease domain-containing protein</fullName>
    </recommendedName>
</protein>
<feature type="region of interest" description="Disordered" evidence="1">
    <location>
        <begin position="1"/>
        <end position="30"/>
    </location>
</feature>
<dbReference type="AlphaFoldDB" id="A0A0R1U3A3"/>
<feature type="compositionally biased region" description="Basic residues" evidence="1">
    <location>
        <begin position="1"/>
        <end position="10"/>
    </location>
</feature>
<gene>
    <name evidence="2" type="ORF">FC43_GL000871</name>
</gene>
<evidence type="ECO:0000313" key="2">
    <source>
        <dbReference type="EMBL" id="KRL87769.1"/>
    </source>
</evidence>
<organism evidence="2 3">
    <name type="scientific">Limosilactobacillus ingluviei DSM 15946</name>
    <dbReference type="NCBI Taxonomy" id="1423760"/>
    <lineage>
        <taxon>Bacteria</taxon>
        <taxon>Bacillati</taxon>
        <taxon>Bacillota</taxon>
        <taxon>Bacilli</taxon>
        <taxon>Lactobacillales</taxon>
        <taxon>Lactobacillaceae</taxon>
        <taxon>Limosilactobacillus</taxon>
    </lineage>
</organism>
<dbReference type="InterPro" id="IPR012337">
    <property type="entry name" value="RNaseH-like_sf"/>
</dbReference>
<accession>A0A0R1U3A3</accession>
<evidence type="ECO:0008006" key="4">
    <source>
        <dbReference type="Google" id="ProtNLM"/>
    </source>
</evidence>
<dbReference type="Gene3D" id="3.30.420.10">
    <property type="entry name" value="Ribonuclease H-like superfamily/Ribonuclease H"/>
    <property type="match status" value="1"/>
</dbReference>
<name>A0A0R1U3A3_9LACO</name>
<reference evidence="2 3" key="1">
    <citation type="journal article" date="2015" name="Genome Announc.">
        <title>Expanding the biotechnology potential of lactobacilli through comparative genomics of 213 strains and associated genera.</title>
        <authorList>
            <person name="Sun Z."/>
            <person name="Harris H.M."/>
            <person name="McCann A."/>
            <person name="Guo C."/>
            <person name="Argimon S."/>
            <person name="Zhang W."/>
            <person name="Yang X."/>
            <person name="Jeffery I.B."/>
            <person name="Cooney J.C."/>
            <person name="Kagawa T.F."/>
            <person name="Liu W."/>
            <person name="Song Y."/>
            <person name="Salvetti E."/>
            <person name="Wrobel A."/>
            <person name="Rasinkangas P."/>
            <person name="Parkhill J."/>
            <person name="Rea M.C."/>
            <person name="O'Sullivan O."/>
            <person name="Ritari J."/>
            <person name="Douillard F.P."/>
            <person name="Paul Ross R."/>
            <person name="Yang R."/>
            <person name="Briner A.E."/>
            <person name="Felis G.E."/>
            <person name="de Vos W.M."/>
            <person name="Barrangou R."/>
            <person name="Klaenhammer T.R."/>
            <person name="Caufield P.W."/>
            <person name="Cui Y."/>
            <person name="Zhang H."/>
            <person name="O'Toole P.W."/>
        </authorList>
    </citation>
    <scope>NUCLEOTIDE SEQUENCE [LARGE SCALE GENOMIC DNA]</scope>
    <source>
        <strain evidence="2 3">DSM 15946</strain>
    </source>
</reference>
<evidence type="ECO:0000313" key="3">
    <source>
        <dbReference type="Proteomes" id="UP000050816"/>
    </source>
</evidence>
<evidence type="ECO:0000256" key="1">
    <source>
        <dbReference type="SAM" id="MobiDB-lite"/>
    </source>
</evidence>
<dbReference type="EMBL" id="AZFK01000087">
    <property type="protein sequence ID" value="KRL87769.1"/>
    <property type="molecule type" value="Genomic_DNA"/>
</dbReference>
<dbReference type="GO" id="GO:0003676">
    <property type="term" value="F:nucleic acid binding"/>
    <property type="evidence" value="ECO:0007669"/>
    <property type="project" value="InterPro"/>
</dbReference>
<sequence length="272" mass="31002">MAMSHKKSHHAKDLPAVAPTREGDLTTPSLKPQDEAKLAQLLTKLQPQRKEALVPMSAAKARRVLATPVARRTQPPIETLKALRQVLNSPANVLILDLEFYGTGAENTHVGQLAGRIFGRHEQFNYTVFQPSDMAPVQQLKFLKTTNLTYQEAIKFDLDTTMRKIQHFIQRQPIDYLLSYDNHFDLHVLNGEAQRHQWPTERCFWQQIQLIDLAAILKTDALNGKAMVSLRSLVGLLGLRRELPFHEAQNDVEYINRVLQIYALDANQNLLQ</sequence>